<dbReference type="Pfam" id="PF04149">
    <property type="entry name" value="DUF397"/>
    <property type="match status" value="1"/>
</dbReference>
<sequence>MQTHLQTQLQTRMHVHGIVLLSRTRNLEGTMDHVPNANDLSGTTWRKSTHSNPSGSCVEVARLADNKVAFRNSRFATGPALVFGRADIAAFLRAVKSGEFDDLVART</sequence>
<evidence type="ECO:0000313" key="2">
    <source>
        <dbReference type="EMBL" id="GES06904.1"/>
    </source>
</evidence>
<reference evidence="2 3" key="1">
    <citation type="submission" date="2019-10" db="EMBL/GenBank/DDBJ databases">
        <title>Whole genome shotgun sequence of Acrocarpospora macrocephala NBRC 16266.</title>
        <authorList>
            <person name="Ichikawa N."/>
            <person name="Kimura A."/>
            <person name="Kitahashi Y."/>
            <person name="Komaki H."/>
            <person name="Oguchi A."/>
        </authorList>
    </citation>
    <scope>NUCLEOTIDE SEQUENCE [LARGE SCALE GENOMIC DNA]</scope>
    <source>
        <strain evidence="2 3">NBRC 16266</strain>
    </source>
</reference>
<proteinExistence type="predicted"/>
<evidence type="ECO:0000259" key="1">
    <source>
        <dbReference type="Pfam" id="PF04149"/>
    </source>
</evidence>
<dbReference type="InterPro" id="IPR007278">
    <property type="entry name" value="DUF397"/>
</dbReference>
<feature type="domain" description="DUF397" evidence="1">
    <location>
        <begin position="44"/>
        <end position="96"/>
    </location>
</feature>
<protein>
    <recommendedName>
        <fullName evidence="1">DUF397 domain-containing protein</fullName>
    </recommendedName>
</protein>
<dbReference type="AlphaFoldDB" id="A0A5M3WDA2"/>
<comment type="caution">
    <text evidence="2">The sequence shown here is derived from an EMBL/GenBank/DDBJ whole genome shotgun (WGS) entry which is preliminary data.</text>
</comment>
<gene>
    <name evidence="2" type="ORF">Amac_004990</name>
</gene>
<organism evidence="2 3">
    <name type="scientific">Acrocarpospora macrocephala</name>
    <dbReference type="NCBI Taxonomy" id="150177"/>
    <lineage>
        <taxon>Bacteria</taxon>
        <taxon>Bacillati</taxon>
        <taxon>Actinomycetota</taxon>
        <taxon>Actinomycetes</taxon>
        <taxon>Streptosporangiales</taxon>
        <taxon>Streptosporangiaceae</taxon>
        <taxon>Acrocarpospora</taxon>
    </lineage>
</organism>
<dbReference type="EMBL" id="BLAE01000004">
    <property type="protein sequence ID" value="GES06904.1"/>
    <property type="molecule type" value="Genomic_DNA"/>
</dbReference>
<dbReference type="Proteomes" id="UP000331127">
    <property type="component" value="Unassembled WGS sequence"/>
</dbReference>
<name>A0A5M3WDA2_9ACTN</name>
<evidence type="ECO:0000313" key="3">
    <source>
        <dbReference type="Proteomes" id="UP000331127"/>
    </source>
</evidence>
<accession>A0A5M3WDA2</accession>
<keyword evidence="3" id="KW-1185">Reference proteome</keyword>